<gene>
    <name evidence="2" type="ORF">CEE69_26660</name>
</gene>
<dbReference type="AlphaFoldDB" id="A0A2G1VZK7"/>
<sequence>MEFLPLIIQLITGAGGGNAAAKLVKKLDLGIVGNSIAGIIGGGLGGQLLSMLGITAAPSGAMDLSAILGSVASGGVGGGALLAIIGVIKNALASGQTQQSES</sequence>
<evidence type="ECO:0000313" key="3">
    <source>
        <dbReference type="Proteomes" id="UP000225740"/>
    </source>
</evidence>
<dbReference type="EMBL" id="NIZW01000030">
    <property type="protein sequence ID" value="PHQ32212.1"/>
    <property type="molecule type" value="Genomic_DNA"/>
</dbReference>
<keyword evidence="1" id="KW-0472">Membrane</keyword>
<dbReference type="Proteomes" id="UP000225740">
    <property type="component" value="Unassembled WGS sequence"/>
</dbReference>
<accession>A0A2G1VZK7</accession>
<evidence type="ECO:0008006" key="4">
    <source>
        <dbReference type="Google" id="ProtNLM"/>
    </source>
</evidence>
<keyword evidence="1" id="KW-1133">Transmembrane helix</keyword>
<dbReference type="RefSeq" id="WP_099263664.1">
    <property type="nucleotide sequence ID" value="NZ_JBDUYK010000108.1"/>
</dbReference>
<feature type="transmembrane region" description="Helical" evidence="1">
    <location>
        <begin position="66"/>
        <end position="88"/>
    </location>
</feature>
<organism evidence="2 3">
    <name type="scientific">Rhodopirellula bahusiensis</name>
    <dbReference type="NCBI Taxonomy" id="2014065"/>
    <lineage>
        <taxon>Bacteria</taxon>
        <taxon>Pseudomonadati</taxon>
        <taxon>Planctomycetota</taxon>
        <taxon>Planctomycetia</taxon>
        <taxon>Pirellulales</taxon>
        <taxon>Pirellulaceae</taxon>
        <taxon>Rhodopirellula</taxon>
    </lineage>
</organism>
<protein>
    <recommendedName>
        <fullName evidence="4">DNA methyltransferase</fullName>
    </recommendedName>
</protein>
<reference evidence="2 3" key="1">
    <citation type="submission" date="2017-06" db="EMBL/GenBank/DDBJ databases">
        <title>Description of Rhodopirellula bahusiensis sp. nov.</title>
        <authorList>
            <person name="Kizina J."/>
            <person name="Harder J."/>
        </authorList>
    </citation>
    <scope>NUCLEOTIDE SEQUENCE [LARGE SCALE GENOMIC DNA]</scope>
    <source>
        <strain evidence="2 3">SWK21</strain>
    </source>
</reference>
<keyword evidence="3" id="KW-1185">Reference proteome</keyword>
<comment type="caution">
    <text evidence="2">The sequence shown here is derived from an EMBL/GenBank/DDBJ whole genome shotgun (WGS) entry which is preliminary data.</text>
</comment>
<feature type="transmembrane region" description="Helical" evidence="1">
    <location>
        <begin position="35"/>
        <end position="54"/>
    </location>
</feature>
<evidence type="ECO:0000256" key="1">
    <source>
        <dbReference type="SAM" id="Phobius"/>
    </source>
</evidence>
<dbReference type="GeneID" id="90611475"/>
<name>A0A2G1VZK7_9BACT</name>
<proteinExistence type="predicted"/>
<evidence type="ECO:0000313" key="2">
    <source>
        <dbReference type="EMBL" id="PHQ32212.1"/>
    </source>
</evidence>
<keyword evidence="1" id="KW-0812">Transmembrane</keyword>